<proteinExistence type="predicted"/>
<dbReference type="EMBL" id="CAAALY010247363">
    <property type="protein sequence ID" value="VEL34293.1"/>
    <property type="molecule type" value="Genomic_DNA"/>
</dbReference>
<name>A0A448XDH7_9PLAT</name>
<gene>
    <name evidence="1" type="ORF">PXEA_LOCUS27733</name>
</gene>
<evidence type="ECO:0000313" key="2">
    <source>
        <dbReference type="Proteomes" id="UP000784294"/>
    </source>
</evidence>
<reference evidence="1" key="1">
    <citation type="submission" date="2018-11" db="EMBL/GenBank/DDBJ databases">
        <authorList>
            <consortium name="Pathogen Informatics"/>
        </authorList>
    </citation>
    <scope>NUCLEOTIDE SEQUENCE</scope>
</reference>
<protein>
    <submittedName>
        <fullName evidence="1">Uncharacterized protein</fullName>
    </submittedName>
</protein>
<dbReference type="Proteomes" id="UP000784294">
    <property type="component" value="Unassembled WGS sequence"/>
</dbReference>
<dbReference type="AlphaFoldDB" id="A0A448XDH7"/>
<comment type="caution">
    <text evidence="1">The sequence shown here is derived from an EMBL/GenBank/DDBJ whole genome shotgun (WGS) entry which is preliminary data.</text>
</comment>
<sequence length="142" mass="15742">MSYPEVDSPPGWTTTTDLRLTGLLVYAPVLGCAPTSQHTYKRSSKAIQMHGGHSIFICQQACLFPYLSLRDMSYPEVDSPPGWTTTTDFRLTGLPVYAPVLGCAPTSQHIYKRSSKAIQMHGGHSIFICQQACLFPYLSLRE</sequence>
<keyword evidence="2" id="KW-1185">Reference proteome</keyword>
<organism evidence="1 2">
    <name type="scientific">Protopolystoma xenopodis</name>
    <dbReference type="NCBI Taxonomy" id="117903"/>
    <lineage>
        <taxon>Eukaryota</taxon>
        <taxon>Metazoa</taxon>
        <taxon>Spiralia</taxon>
        <taxon>Lophotrochozoa</taxon>
        <taxon>Platyhelminthes</taxon>
        <taxon>Monogenea</taxon>
        <taxon>Polyopisthocotylea</taxon>
        <taxon>Polystomatidea</taxon>
        <taxon>Polystomatidae</taxon>
        <taxon>Protopolystoma</taxon>
    </lineage>
</organism>
<accession>A0A448XDH7</accession>
<evidence type="ECO:0000313" key="1">
    <source>
        <dbReference type="EMBL" id="VEL34293.1"/>
    </source>
</evidence>